<sequence length="275" mass="31241">MQKKEKYLIDMSTTNWKGKICSVHVYCSDLKIKFPTLFNTVDTLLEKYNSEIQKHTDCRSHLNATITPLLMTTTMHKPRPLFINSSHELWIRHFLFGYVKPSHAETWISIGVVPVDRKFPVMNTSREPNTSEGHTVLESLTSHRHVIGCKAQLGRAQARVEQVCNPITSLYSPSPALLNAFTRALYVQLKCNPSTVQMVSVPQYTSCIRKNKYMGFDAKLQQGRCFLQLARTAGHMVLQRPLFDLLVLSHRVDQPLSPSLDGPDQRITPGVHLSL</sequence>
<dbReference type="AlphaFoldDB" id="A0A6G0UA01"/>
<proteinExistence type="predicted"/>
<dbReference type="Proteomes" id="UP000475862">
    <property type="component" value="Unassembled WGS sequence"/>
</dbReference>
<comment type="caution">
    <text evidence="1">The sequence shown here is derived from an EMBL/GenBank/DDBJ whole genome shotgun (WGS) entry which is preliminary data.</text>
</comment>
<gene>
    <name evidence="1" type="ORF">AGLY_000665</name>
</gene>
<organism evidence="1 2">
    <name type="scientific">Aphis glycines</name>
    <name type="common">Soybean aphid</name>
    <dbReference type="NCBI Taxonomy" id="307491"/>
    <lineage>
        <taxon>Eukaryota</taxon>
        <taxon>Metazoa</taxon>
        <taxon>Ecdysozoa</taxon>
        <taxon>Arthropoda</taxon>
        <taxon>Hexapoda</taxon>
        <taxon>Insecta</taxon>
        <taxon>Pterygota</taxon>
        <taxon>Neoptera</taxon>
        <taxon>Paraneoptera</taxon>
        <taxon>Hemiptera</taxon>
        <taxon>Sternorrhyncha</taxon>
        <taxon>Aphidomorpha</taxon>
        <taxon>Aphidoidea</taxon>
        <taxon>Aphididae</taxon>
        <taxon>Aphidini</taxon>
        <taxon>Aphis</taxon>
        <taxon>Aphis</taxon>
    </lineage>
</organism>
<reference evidence="1 2" key="1">
    <citation type="submission" date="2019-08" db="EMBL/GenBank/DDBJ databases">
        <title>The genome of the soybean aphid Biotype 1, its phylome, world population structure and adaptation to the North American continent.</title>
        <authorList>
            <person name="Giordano R."/>
            <person name="Donthu R.K."/>
            <person name="Hernandez A.G."/>
            <person name="Wright C.L."/>
            <person name="Zimin A.V."/>
        </authorList>
    </citation>
    <scope>NUCLEOTIDE SEQUENCE [LARGE SCALE GENOMIC DNA]</scope>
    <source>
        <tissue evidence="1">Whole aphids</tissue>
    </source>
</reference>
<evidence type="ECO:0000313" key="2">
    <source>
        <dbReference type="Proteomes" id="UP000475862"/>
    </source>
</evidence>
<dbReference type="EMBL" id="VYZN01000001">
    <property type="protein sequence ID" value="KAE9545122.1"/>
    <property type="molecule type" value="Genomic_DNA"/>
</dbReference>
<accession>A0A6G0UA01</accession>
<protein>
    <submittedName>
        <fullName evidence="1">Uncharacterized protein</fullName>
    </submittedName>
</protein>
<evidence type="ECO:0000313" key="1">
    <source>
        <dbReference type="EMBL" id="KAE9545122.1"/>
    </source>
</evidence>
<keyword evidence="2" id="KW-1185">Reference proteome</keyword>
<name>A0A6G0UA01_APHGL</name>